<feature type="domain" description="RNA polymerase sigma factor 70 region 4 type 2" evidence="8">
    <location>
        <begin position="135"/>
        <end position="185"/>
    </location>
</feature>
<evidence type="ECO:0000256" key="6">
    <source>
        <dbReference type="RuleBase" id="RU000716"/>
    </source>
</evidence>
<dbReference type="GO" id="GO:0003677">
    <property type="term" value="F:DNA binding"/>
    <property type="evidence" value="ECO:0007669"/>
    <property type="project" value="UniProtKB-KW"/>
</dbReference>
<dbReference type="SUPFAM" id="SSF88946">
    <property type="entry name" value="Sigma2 domain of RNA polymerase sigma factors"/>
    <property type="match status" value="1"/>
</dbReference>
<dbReference type="SUPFAM" id="SSF88659">
    <property type="entry name" value="Sigma3 and sigma4 domains of RNA polymerase sigma factors"/>
    <property type="match status" value="1"/>
</dbReference>
<dbReference type="InterPro" id="IPR000838">
    <property type="entry name" value="RNA_pol_sigma70_ECF_CS"/>
</dbReference>
<protein>
    <recommendedName>
        <fullName evidence="6">RNA polymerase sigma factor</fullName>
    </recommendedName>
</protein>
<comment type="similarity">
    <text evidence="1 6">Belongs to the sigma-70 factor family. ECF subfamily.</text>
</comment>
<evidence type="ECO:0000256" key="2">
    <source>
        <dbReference type="ARBA" id="ARBA00023015"/>
    </source>
</evidence>
<evidence type="ECO:0000259" key="7">
    <source>
        <dbReference type="Pfam" id="PF04542"/>
    </source>
</evidence>
<evidence type="ECO:0000256" key="4">
    <source>
        <dbReference type="ARBA" id="ARBA00023125"/>
    </source>
</evidence>
<dbReference type="NCBIfam" id="TIGR02937">
    <property type="entry name" value="sigma70-ECF"/>
    <property type="match status" value="1"/>
</dbReference>
<dbReference type="GO" id="GO:0006352">
    <property type="term" value="P:DNA-templated transcription initiation"/>
    <property type="evidence" value="ECO:0007669"/>
    <property type="project" value="InterPro"/>
</dbReference>
<gene>
    <name evidence="9" type="ORF">HF685_15850</name>
</gene>
<dbReference type="Gene3D" id="1.10.1740.10">
    <property type="match status" value="1"/>
</dbReference>
<name>A0A6H2DQZ3_9SPHN</name>
<keyword evidence="5 6" id="KW-0804">Transcription</keyword>
<keyword evidence="2 6" id="KW-0805">Transcription regulation</keyword>
<dbReference type="InterPro" id="IPR014284">
    <property type="entry name" value="RNA_pol_sigma-70_dom"/>
</dbReference>
<feature type="domain" description="RNA polymerase sigma-70 region 2" evidence="7">
    <location>
        <begin position="36"/>
        <end position="102"/>
    </location>
</feature>
<accession>A0A6H2DQZ3</accession>
<dbReference type="PANTHER" id="PTHR43133">
    <property type="entry name" value="RNA POLYMERASE ECF-TYPE SIGMA FACTO"/>
    <property type="match status" value="1"/>
</dbReference>
<dbReference type="Pfam" id="PF08281">
    <property type="entry name" value="Sigma70_r4_2"/>
    <property type="match status" value="1"/>
</dbReference>
<dbReference type="CDD" id="cd06171">
    <property type="entry name" value="Sigma70_r4"/>
    <property type="match status" value="1"/>
</dbReference>
<sequence length="193" mass="21813">MSVDEYAKKNAGQSKEHLLDVMAGVANRDRAALAELYELTSAKLFGISLRICGDRSAAEDVLQEVFIKIWHRADQYQAGTYSPISWLSVIARNAAIDWRRKYGNERFNEEAVIDIIADDSPLGDAVIEEKQQKARIMHCLEQLGDEQNKPIRSAFFGGFTYDELAKQNGVPLSTMKSRIRRGLMNLKKCLEDD</sequence>
<dbReference type="PANTHER" id="PTHR43133:SF62">
    <property type="entry name" value="RNA POLYMERASE SIGMA FACTOR SIGZ"/>
    <property type="match status" value="1"/>
</dbReference>
<dbReference type="PROSITE" id="PS01063">
    <property type="entry name" value="SIGMA70_ECF"/>
    <property type="match status" value="1"/>
</dbReference>
<keyword evidence="10" id="KW-1185">Reference proteome</keyword>
<dbReference type="Gene3D" id="1.10.10.10">
    <property type="entry name" value="Winged helix-like DNA-binding domain superfamily/Winged helix DNA-binding domain"/>
    <property type="match status" value="1"/>
</dbReference>
<dbReference type="EMBL" id="CP051217">
    <property type="protein sequence ID" value="QJB70547.1"/>
    <property type="molecule type" value="Genomic_DNA"/>
</dbReference>
<dbReference type="InterPro" id="IPR007627">
    <property type="entry name" value="RNA_pol_sigma70_r2"/>
</dbReference>
<evidence type="ECO:0000259" key="8">
    <source>
        <dbReference type="Pfam" id="PF08281"/>
    </source>
</evidence>
<evidence type="ECO:0000256" key="5">
    <source>
        <dbReference type="ARBA" id="ARBA00023163"/>
    </source>
</evidence>
<evidence type="ECO:0000313" key="9">
    <source>
        <dbReference type="EMBL" id="QJB70547.1"/>
    </source>
</evidence>
<evidence type="ECO:0000313" key="10">
    <source>
        <dbReference type="Proteomes" id="UP000501600"/>
    </source>
</evidence>
<evidence type="ECO:0000256" key="3">
    <source>
        <dbReference type="ARBA" id="ARBA00023082"/>
    </source>
</evidence>
<keyword evidence="3 6" id="KW-0731">Sigma factor</keyword>
<reference evidence="9 10" key="1">
    <citation type="submission" date="2020-04" db="EMBL/GenBank/DDBJ databases">
        <title>Genome sequence for Sphingorhabdus sp. strain M1.</title>
        <authorList>
            <person name="Park S.-J."/>
        </authorList>
    </citation>
    <scope>NUCLEOTIDE SEQUENCE [LARGE SCALE GENOMIC DNA]</scope>
    <source>
        <strain evidence="9 10">JK6</strain>
    </source>
</reference>
<dbReference type="InterPro" id="IPR013325">
    <property type="entry name" value="RNA_pol_sigma_r2"/>
</dbReference>
<keyword evidence="4 6" id="KW-0238">DNA-binding</keyword>
<evidence type="ECO:0000256" key="1">
    <source>
        <dbReference type="ARBA" id="ARBA00010641"/>
    </source>
</evidence>
<dbReference type="InterPro" id="IPR013324">
    <property type="entry name" value="RNA_pol_sigma_r3/r4-like"/>
</dbReference>
<dbReference type="RefSeq" id="WP_168820978.1">
    <property type="nucleotide sequence ID" value="NZ_CP051217.1"/>
</dbReference>
<organism evidence="9 10">
    <name type="scientific">Parasphingorhabdus halotolerans</name>
    <dbReference type="NCBI Taxonomy" id="2725558"/>
    <lineage>
        <taxon>Bacteria</taxon>
        <taxon>Pseudomonadati</taxon>
        <taxon>Pseudomonadota</taxon>
        <taxon>Alphaproteobacteria</taxon>
        <taxon>Sphingomonadales</taxon>
        <taxon>Sphingomonadaceae</taxon>
        <taxon>Parasphingorhabdus</taxon>
    </lineage>
</organism>
<dbReference type="Pfam" id="PF04542">
    <property type="entry name" value="Sigma70_r2"/>
    <property type="match status" value="1"/>
</dbReference>
<dbReference type="InterPro" id="IPR039425">
    <property type="entry name" value="RNA_pol_sigma-70-like"/>
</dbReference>
<dbReference type="AlphaFoldDB" id="A0A6H2DQZ3"/>
<dbReference type="InterPro" id="IPR013249">
    <property type="entry name" value="RNA_pol_sigma70_r4_t2"/>
</dbReference>
<dbReference type="InterPro" id="IPR036388">
    <property type="entry name" value="WH-like_DNA-bd_sf"/>
</dbReference>
<proteinExistence type="inferred from homology"/>
<dbReference type="Proteomes" id="UP000501600">
    <property type="component" value="Chromosome"/>
</dbReference>
<dbReference type="GO" id="GO:0016987">
    <property type="term" value="F:sigma factor activity"/>
    <property type="evidence" value="ECO:0007669"/>
    <property type="project" value="UniProtKB-KW"/>
</dbReference>
<dbReference type="KEGG" id="phao:HF685_15850"/>